<dbReference type="InterPro" id="IPR016208">
    <property type="entry name" value="Ald_Oxase/xanthine_DH-like"/>
</dbReference>
<evidence type="ECO:0000313" key="2">
    <source>
        <dbReference type="EMBL" id="SHI35967.1"/>
    </source>
</evidence>
<sequence length="730" mass="77030">MKDFTMDEAQPRLLDQTGMGIIGKPLPRRDGKLKVSGTAPYAADTPHPARMAHGVLVRATIPRGRVAGFDRAGIADIDGVIEIVTDARLSRNPTQGMAGEATVQPGDEVHYHGQPIALVVAETFEAARDAAQRLTVRYETTDPGGVSPDKPKDTEIADPETAGDFDAAWGAAEVKVDLEFTTPSHVSAAMEPHAALAEWDGDRVTLKGSQQMLRFNRNELADSLGIDPSKVRILSPYIGGGFGSKLGIGPEAVAACVAAEKLGRPVRVVMPRQTVFDSVLRRSETRQRVRFGATRDGRITAISHDDTVSNLDGESFAEPTTQASQFLYGADGLSFTQTVARISATPAGSVRAPGEAVGMLAFEAALDELADKLGMDPVDLRLKNLPEKNPMTGQPYSARRLADCLTEGAAAFGWADRGAPGSRREGDWLIGMGVASAARSNMLVKSASRVRLHGAHAVVETDMTDIGTGSYTILGQIAAEMLGLPVDAVEVRLGDTDLPGASGSGGSFGASSAGSSTFLAAKEIRERIAEKLGCAADDLTLNDGIARGGNIEKPLAELVDTEIVAEASIEGGKTAESHFSAGFGAHFAEVAVNEWTGEVRVRRMLGVMAMGRILNEKTARSQAIGGMVWGLGSALTEDMQMDRRDGHVVTRDLANYHVASHLDVPSDMVVTFLEERDDMANPIQSKGIGELGISGAGAAIFNAIAHATGARLHDYPATPDKVIAALEARG</sequence>
<dbReference type="STRING" id="1447782.SAMN05444417_0438"/>
<reference evidence="2 3" key="1">
    <citation type="submission" date="2016-11" db="EMBL/GenBank/DDBJ databases">
        <authorList>
            <person name="Jaros S."/>
            <person name="Januszkiewicz K."/>
            <person name="Wedrychowicz H."/>
        </authorList>
    </citation>
    <scope>NUCLEOTIDE SEQUENCE [LARGE SCALE GENOMIC DNA]</scope>
    <source>
        <strain evidence="2 3">DSM 100565</strain>
    </source>
</reference>
<keyword evidence="3" id="KW-1185">Reference proteome</keyword>
<dbReference type="SMART" id="SM01008">
    <property type="entry name" value="Ald_Xan_dh_C"/>
    <property type="match status" value="1"/>
</dbReference>
<dbReference type="InterPro" id="IPR046867">
    <property type="entry name" value="AldOxase/xan_DH_MoCoBD2"/>
</dbReference>
<dbReference type="InterPro" id="IPR008274">
    <property type="entry name" value="AldOxase/xan_DH_MoCoBD1"/>
</dbReference>
<dbReference type="Pfam" id="PF02738">
    <property type="entry name" value="MoCoBD_1"/>
    <property type="match status" value="1"/>
</dbReference>
<accession>A0A1M6AHR3</accession>
<dbReference type="InterPro" id="IPR037165">
    <property type="entry name" value="AldOxase/xan_DH_Mopterin-bd_sf"/>
</dbReference>
<dbReference type="InterPro" id="IPR036856">
    <property type="entry name" value="Ald_Oxase/Xan_DH_a/b_sf"/>
</dbReference>
<protein>
    <submittedName>
        <fullName evidence="2">Xanthine dehydrogenase, molybdenum binding subunit apoprotein</fullName>
    </submittedName>
</protein>
<gene>
    <name evidence="2" type="ORF">SAMN05444417_0438</name>
</gene>
<dbReference type="GO" id="GO:0016491">
    <property type="term" value="F:oxidoreductase activity"/>
    <property type="evidence" value="ECO:0007669"/>
    <property type="project" value="InterPro"/>
</dbReference>
<evidence type="ECO:0000259" key="1">
    <source>
        <dbReference type="SMART" id="SM01008"/>
    </source>
</evidence>
<evidence type="ECO:0000313" key="3">
    <source>
        <dbReference type="Proteomes" id="UP000184292"/>
    </source>
</evidence>
<dbReference type="InterPro" id="IPR000674">
    <property type="entry name" value="Ald_Oxase/Xan_DH_a/b"/>
</dbReference>
<dbReference type="PANTHER" id="PTHR11908:SF123">
    <property type="entry name" value="ALDEHYDE OXIDOREDUCTASE MOLYBDENUM-BINDING SUBUNIT PAOC"/>
    <property type="match status" value="1"/>
</dbReference>
<feature type="domain" description="Aldehyde oxidase/xanthine dehydrogenase a/b hammerhead" evidence="1">
    <location>
        <begin position="36"/>
        <end position="142"/>
    </location>
</feature>
<dbReference type="EMBL" id="FQYO01000001">
    <property type="protein sequence ID" value="SHI35967.1"/>
    <property type="molecule type" value="Genomic_DNA"/>
</dbReference>
<dbReference type="Gene3D" id="3.30.365.10">
    <property type="entry name" value="Aldehyde oxidase/xanthine dehydrogenase, molybdopterin binding domain"/>
    <property type="match status" value="4"/>
</dbReference>
<dbReference type="AlphaFoldDB" id="A0A1M6AHR3"/>
<dbReference type="OrthoDB" id="8428274at2"/>
<organism evidence="2 3">
    <name type="scientific">Wenxinia saemankumensis</name>
    <dbReference type="NCBI Taxonomy" id="1447782"/>
    <lineage>
        <taxon>Bacteria</taxon>
        <taxon>Pseudomonadati</taxon>
        <taxon>Pseudomonadota</taxon>
        <taxon>Alphaproteobacteria</taxon>
        <taxon>Rhodobacterales</taxon>
        <taxon>Roseobacteraceae</taxon>
        <taxon>Wenxinia</taxon>
    </lineage>
</organism>
<proteinExistence type="predicted"/>
<dbReference type="SUPFAM" id="SSF56003">
    <property type="entry name" value="Molybdenum cofactor-binding domain"/>
    <property type="match status" value="1"/>
</dbReference>
<dbReference type="RefSeq" id="WP_073326132.1">
    <property type="nucleotide sequence ID" value="NZ_FQYO01000001.1"/>
</dbReference>
<dbReference type="Gene3D" id="3.90.1170.50">
    <property type="entry name" value="Aldehyde oxidase/xanthine dehydrogenase, a/b hammerhead"/>
    <property type="match status" value="1"/>
</dbReference>
<dbReference type="GO" id="GO:0005506">
    <property type="term" value="F:iron ion binding"/>
    <property type="evidence" value="ECO:0007669"/>
    <property type="project" value="InterPro"/>
</dbReference>
<dbReference type="Proteomes" id="UP000184292">
    <property type="component" value="Unassembled WGS sequence"/>
</dbReference>
<dbReference type="Pfam" id="PF01315">
    <property type="entry name" value="Ald_Xan_dh_C"/>
    <property type="match status" value="1"/>
</dbReference>
<dbReference type="Pfam" id="PF20256">
    <property type="entry name" value="MoCoBD_2"/>
    <property type="match status" value="1"/>
</dbReference>
<dbReference type="PANTHER" id="PTHR11908">
    <property type="entry name" value="XANTHINE DEHYDROGENASE"/>
    <property type="match status" value="1"/>
</dbReference>
<dbReference type="SUPFAM" id="SSF54665">
    <property type="entry name" value="CO dehydrogenase molybdoprotein N-domain-like"/>
    <property type="match status" value="1"/>
</dbReference>
<name>A0A1M6AHR3_9RHOB</name>